<evidence type="ECO:0000313" key="3">
    <source>
        <dbReference type="EMBL" id="PBN66919.1"/>
    </source>
</evidence>
<gene>
    <name evidence="3" type="ORF">ABE91_030130</name>
    <name evidence="2" type="ORF">BTQ06_04935</name>
    <name evidence="1" type="ORF">CCS08_13600</name>
</gene>
<proteinExistence type="predicted"/>
<dbReference type="EMBL" id="NHTF01000036">
    <property type="protein sequence ID" value="OWW54798.1"/>
    <property type="molecule type" value="Genomic_DNA"/>
</dbReference>
<evidence type="ECO:0000313" key="4">
    <source>
        <dbReference type="Proteomes" id="UP000036331"/>
    </source>
</evidence>
<dbReference type="Proteomes" id="UP000036331">
    <property type="component" value="Unassembled WGS sequence"/>
</dbReference>
<comment type="caution">
    <text evidence="2">The sequence shown here is derived from an EMBL/GenBank/DDBJ whole genome shotgun (WGS) entry which is preliminary data.</text>
</comment>
<name>A0A1M3S1I1_ECOLX</name>
<evidence type="ECO:0000313" key="1">
    <source>
        <dbReference type="EMBL" id="OWW54798.1"/>
    </source>
</evidence>
<evidence type="ECO:0000313" key="5">
    <source>
        <dbReference type="Proteomes" id="UP000197270"/>
    </source>
</evidence>
<protein>
    <submittedName>
        <fullName evidence="2">Uncharacterized protein</fullName>
    </submittedName>
</protein>
<organism evidence="2 6">
    <name type="scientific">Escherichia coli</name>
    <dbReference type="NCBI Taxonomy" id="562"/>
    <lineage>
        <taxon>Bacteria</taxon>
        <taxon>Pseudomonadati</taxon>
        <taxon>Pseudomonadota</taxon>
        <taxon>Gammaproteobacteria</taxon>
        <taxon>Enterobacterales</taxon>
        <taxon>Enterobacteriaceae</taxon>
        <taxon>Escherichia</taxon>
    </lineage>
</organism>
<dbReference type="Proteomes" id="UP000197270">
    <property type="component" value="Unassembled WGS sequence"/>
</dbReference>
<reference evidence="3 4" key="1">
    <citation type="journal article" date="2015" name="Genome Announc.">
        <title>Draft Genome Sequences of Human-Pathogenic Escherichia coli O26:H11 Strains Carrying the stx2 Gene Only and Circulating in France.</title>
        <authorList>
            <person name="Delannoy S."/>
            <person name="Mariani-Kurkdjian P."/>
            <person name="Bonacorsi S."/>
            <person name="Liguori S."/>
            <person name="Ison S.A."/>
            <person name="Fach P."/>
        </authorList>
    </citation>
    <scope>NUCLEOTIDE SEQUENCE [LARGE SCALE GENOMIC DNA]</scope>
    <source>
        <strain evidence="3 4">34870</strain>
    </source>
</reference>
<accession>A0A2A2XR23</accession>
<sequence>MTISGYPESHSHLNRLIFSVCITFDIRAITCHHLSNDSPVSLASPVSFATLIRCFNQKEQ</sequence>
<dbReference type="EMBL" id="MRVZ01000013">
    <property type="protein sequence ID" value="PAU25470.1"/>
    <property type="molecule type" value="Genomic_DNA"/>
</dbReference>
<dbReference type="AlphaFoldDB" id="A0A1M3S1I1"/>
<dbReference type="EMBL" id="LDXE02000012">
    <property type="protein sequence ID" value="PBN66919.1"/>
    <property type="molecule type" value="Genomic_DNA"/>
</dbReference>
<evidence type="ECO:0000313" key="2">
    <source>
        <dbReference type="EMBL" id="PAU25470.1"/>
    </source>
</evidence>
<reference evidence="1 5" key="4">
    <citation type="submission" date="2017-05" db="EMBL/GenBank/DDBJ databases">
        <title>Sequencing of Escherichia coli that cause persistent and transient Mastitis.</title>
        <authorList>
            <person name="Thacker T.C."/>
            <person name="Lippolis J.D."/>
            <person name="Brunelle B.W."/>
            <person name="Casey T.A."/>
            <person name="Reinhardt T.A."/>
            <person name="Sacco R.E."/>
            <person name="Holman D.B."/>
        </authorList>
    </citation>
    <scope>NUCLEOTIDE SEQUENCE [LARGE SCALE GENOMIC DNA]</scope>
    <source>
        <strain evidence="1 5">ECA-B</strain>
    </source>
</reference>
<reference evidence="3" key="3">
    <citation type="submission" date="2017-03" db="EMBL/GenBank/DDBJ databases">
        <title>The mobilome is the main driver of stx2-positive O26:H11 Escherichia coli strains evolution.</title>
        <authorList>
            <person name="Delannoy S."/>
            <person name="Mariani-Kurkdjian P."/>
            <person name="Webb H.E."/>
            <person name="Bonacorsi S."/>
            <person name="Fach P."/>
        </authorList>
    </citation>
    <scope>NUCLEOTIDE SEQUENCE</scope>
    <source>
        <strain evidence="3">34870</strain>
    </source>
</reference>
<accession>A0A1M3S1I1</accession>
<reference evidence="2 6" key="2">
    <citation type="submission" date="2016-12" db="EMBL/GenBank/DDBJ databases">
        <title>Real-Time Genomic Investigation Underlying the Public Health Response to a Shiga Toxin-Producing Escherichia Coli O26:H11 Outbreak in a Nursery.</title>
        <authorList>
            <person name="Ferdous M."/>
            <person name="Moran-Gilad J."/>
            <person name="Rossen J.W."/>
            <person name="Gdalevich M."/>
        </authorList>
    </citation>
    <scope>NUCLEOTIDE SEQUENCE [LARGE SCALE GENOMIC DNA]</scope>
    <source>
        <strain evidence="2 6">STEC 514-2</strain>
    </source>
</reference>
<evidence type="ECO:0000313" key="6">
    <source>
        <dbReference type="Proteomes" id="UP000218543"/>
    </source>
</evidence>
<dbReference type="Proteomes" id="UP000218543">
    <property type="component" value="Unassembled WGS sequence"/>
</dbReference>